<dbReference type="RefSeq" id="WP_332867519.1">
    <property type="nucleotide sequence ID" value="NZ_JBAFSM010000071.1"/>
</dbReference>
<keyword evidence="3" id="KW-0547">Nucleotide-binding</keyword>
<keyword evidence="4" id="KW-1185">Reference proteome</keyword>
<evidence type="ECO:0000313" key="3">
    <source>
        <dbReference type="EMBL" id="MEG3440048.1"/>
    </source>
</evidence>
<dbReference type="Proteomes" id="UP001328733">
    <property type="component" value="Unassembled WGS sequence"/>
</dbReference>
<keyword evidence="1" id="KW-1133">Transmembrane helix</keyword>
<name>A0AAW9R0Y3_9CHRO</name>
<comment type="caution">
    <text evidence="3">The sequence shown here is derived from an EMBL/GenBank/DDBJ whole genome shotgun (WGS) entry which is preliminary data.</text>
</comment>
<organism evidence="3 4">
    <name type="scientific">Pannus brasiliensis CCIBt3594</name>
    <dbReference type="NCBI Taxonomy" id="1427578"/>
    <lineage>
        <taxon>Bacteria</taxon>
        <taxon>Bacillati</taxon>
        <taxon>Cyanobacteriota</taxon>
        <taxon>Cyanophyceae</taxon>
        <taxon>Oscillatoriophycideae</taxon>
        <taxon>Chroococcales</taxon>
        <taxon>Microcystaceae</taxon>
        <taxon>Pannus</taxon>
    </lineage>
</organism>
<dbReference type="Gene3D" id="3.40.50.300">
    <property type="entry name" value="P-loop containing nucleotide triphosphate hydrolases"/>
    <property type="match status" value="1"/>
</dbReference>
<evidence type="ECO:0000256" key="1">
    <source>
        <dbReference type="SAM" id="Phobius"/>
    </source>
</evidence>
<feature type="transmembrane region" description="Helical" evidence="1">
    <location>
        <begin position="196"/>
        <end position="217"/>
    </location>
</feature>
<dbReference type="EMBL" id="JBAFSM010000071">
    <property type="protein sequence ID" value="MEG3440048.1"/>
    <property type="molecule type" value="Genomic_DNA"/>
</dbReference>
<dbReference type="InterPro" id="IPR027417">
    <property type="entry name" value="P-loop_NTPase"/>
</dbReference>
<gene>
    <name evidence="3" type="ORF">V0288_23165</name>
</gene>
<accession>A0AAW9R0Y3</accession>
<dbReference type="InterPro" id="IPR049945">
    <property type="entry name" value="AAA_22"/>
</dbReference>
<sequence length="255" mass="28205">MKARGQLLICSGEGMGKTFLCQQVYNCLMSEGFTIAFIEPASPKQMLMEIADALGIPTKNLEGRAISADGLKAAIAQFLATNPAFLIFDDAHLLEAKFRQWLKSLKKLETPLLLAATNPPRTDIFINVPRIELQPLPDHAIRELMETAAIEKGISLRPSEFSRLQERVGGNPMLACRIIEEEYLGLESEAGDHTRYFDITPLICLVGIFFITLRFIGLGTNDQALYIFGGIASAIFIGFTLAIRSLPKESRRITS</sequence>
<keyword evidence="1" id="KW-0472">Membrane</keyword>
<protein>
    <submittedName>
        <fullName evidence="3">ATP-binding protein</fullName>
    </submittedName>
</protein>
<feature type="domain" description="ORC1/DEAH AAA+ ATPase" evidence="2">
    <location>
        <begin position="4"/>
        <end position="108"/>
    </location>
</feature>
<evidence type="ECO:0000313" key="4">
    <source>
        <dbReference type="Proteomes" id="UP001328733"/>
    </source>
</evidence>
<dbReference type="GO" id="GO:0016887">
    <property type="term" value="F:ATP hydrolysis activity"/>
    <property type="evidence" value="ECO:0007669"/>
    <property type="project" value="InterPro"/>
</dbReference>
<keyword evidence="1" id="KW-0812">Transmembrane</keyword>
<dbReference type="AlphaFoldDB" id="A0AAW9R0Y3"/>
<keyword evidence="3" id="KW-0067">ATP-binding</keyword>
<dbReference type="GO" id="GO:0005524">
    <property type="term" value="F:ATP binding"/>
    <property type="evidence" value="ECO:0007669"/>
    <property type="project" value="UniProtKB-KW"/>
</dbReference>
<dbReference type="SUPFAM" id="SSF52540">
    <property type="entry name" value="P-loop containing nucleoside triphosphate hydrolases"/>
    <property type="match status" value="1"/>
</dbReference>
<feature type="transmembrane region" description="Helical" evidence="1">
    <location>
        <begin position="223"/>
        <end position="243"/>
    </location>
</feature>
<dbReference type="Pfam" id="PF13401">
    <property type="entry name" value="AAA_22"/>
    <property type="match status" value="1"/>
</dbReference>
<reference evidence="3 4" key="1">
    <citation type="submission" date="2024-01" db="EMBL/GenBank/DDBJ databases">
        <title>Genomic insights into the taxonomy and metabolism of the cyanobacterium Pannus brasiliensis CCIBt3594.</title>
        <authorList>
            <person name="Machado M."/>
            <person name="Botero N.B."/>
            <person name="Andreote A.P.D."/>
            <person name="Feitosa A.M.T."/>
            <person name="Popin R."/>
            <person name="Sivonen K."/>
            <person name="Fiore M.F."/>
        </authorList>
    </citation>
    <scope>NUCLEOTIDE SEQUENCE [LARGE SCALE GENOMIC DNA]</scope>
    <source>
        <strain evidence="3 4">CCIBt3594</strain>
    </source>
</reference>
<evidence type="ECO:0000259" key="2">
    <source>
        <dbReference type="Pfam" id="PF13401"/>
    </source>
</evidence>
<proteinExistence type="predicted"/>